<accession>A0A1Z5K3K0</accession>
<evidence type="ECO:0000313" key="3">
    <source>
        <dbReference type="Proteomes" id="UP000198406"/>
    </source>
</evidence>
<dbReference type="InParanoid" id="A0A1Z5K3K0"/>
<evidence type="ECO:0008006" key="4">
    <source>
        <dbReference type="Google" id="ProtNLM"/>
    </source>
</evidence>
<evidence type="ECO:0000256" key="1">
    <source>
        <dbReference type="SAM" id="SignalP"/>
    </source>
</evidence>
<dbReference type="Proteomes" id="UP000198406">
    <property type="component" value="Unassembled WGS sequence"/>
</dbReference>
<dbReference type="EMBL" id="BDSP01000150">
    <property type="protein sequence ID" value="GAX20548.1"/>
    <property type="molecule type" value="Genomic_DNA"/>
</dbReference>
<evidence type="ECO:0000313" key="2">
    <source>
        <dbReference type="EMBL" id="GAX20548.1"/>
    </source>
</evidence>
<keyword evidence="3" id="KW-1185">Reference proteome</keyword>
<proteinExistence type="predicted"/>
<protein>
    <recommendedName>
        <fullName evidence="4">Apple domain-containing protein</fullName>
    </recommendedName>
</protein>
<reference evidence="2 3" key="1">
    <citation type="journal article" date="2015" name="Plant Cell">
        <title>Oil accumulation by the oleaginous diatom Fistulifera solaris as revealed by the genome and transcriptome.</title>
        <authorList>
            <person name="Tanaka T."/>
            <person name="Maeda Y."/>
            <person name="Veluchamy A."/>
            <person name="Tanaka M."/>
            <person name="Abida H."/>
            <person name="Marechal E."/>
            <person name="Bowler C."/>
            <person name="Muto M."/>
            <person name="Sunaga Y."/>
            <person name="Tanaka M."/>
            <person name="Yoshino T."/>
            <person name="Taniguchi T."/>
            <person name="Fukuda Y."/>
            <person name="Nemoto M."/>
            <person name="Matsumoto M."/>
            <person name="Wong P.S."/>
            <person name="Aburatani S."/>
            <person name="Fujibuchi W."/>
        </authorList>
    </citation>
    <scope>NUCLEOTIDE SEQUENCE [LARGE SCALE GENOMIC DNA]</scope>
    <source>
        <strain evidence="2 3">JPCC DA0580</strain>
    </source>
</reference>
<name>A0A1Z5K3K0_FISSO</name>
<gene>
    <name evidence="2" type="ORF">FisN_3Hu602</name>
</gene>
<feature type="chain" id="PRO_5011989507" description="Apple domain-containing protein" evidence="1">
    <location>
        <begin position="20"/>
        <end position="164"/>
    </location>
</feature>
<keyword evidence="1" id="KW-0732">Signal</keyword>
<dbReference type="AlphaFoldDB" id="A0A1Z5K3K0"/>
<sequence length="164" mass="17841">MMKAILILFLALRLSFSTAIWFDEASSESRSLFLDRLCDGRLSPANTDAFGTNQPAQHRCEQSVGGGRCMDSQNRLYDFCGIVLTKISLKDCQRSAERLAQVVGVTYDSATQKCYAYLQNGSTKAQLTAACPDADSTLSTRDGTGAPVRGDGIEGNTCYKCTRL</sequence>
<organism evidence="2 3">
    <name type="scientific">Fistulifera solaris</name>
    <name type="common">Oleaginous diatom</name>
    <dbReference type="NCBI Taxonomy" id="1519565"/>
    <lineage>
        <taxon>Eukaryota</taxon>
        <taxon>Sar</taxon>
        <taxon>Stramenopiles</taxon>
        <taxon>Ochrophyta</taxon>
        <taxon>Bacillariophyta</taxon>
        <taxon>Bacillariophyceae</taxon>
        <taxon>Bacillariophycidae</taxon>
        <taxon>Naviculales</taxon>
        <taxon>Naviculaceae</taxon>
        <taxon>Fistulifera</taxon>
    </lineage>
</organism>
<feature type="signal peptide" evidence="1">
    <location>
        <begin position="1"/>
        <end position="19"/>
    </location>
</feature>
<comment type="caution">
    <text evidence="2">The sequence shown here is derived from an EMBL/GenBank/DDBJ whole genome shotgun (WGS) entry which is preliminary data.</text>
</comment>